<accession>A0A8X6YR20</accession>
<evidence type="ECO:0000313" key="2">
    <source>
        <dbReference type="Proteomes" id="UP000886998"/>
    </source>
</evidence>
<dbReference type="AlphaFoldDB" id="A0A8X6YR20"/>
<dbReference type="Proteomes" id="UP000886998">
    <property type="component" value="Unassembled WGS sequence"/>
</dbReference>
<name>A0A8X6YR20_9ARAC</name>
<comment type="caution">
    <text evidence="1">The sequence shown here is derived from an EMBL/GenBank/DDBJ whole genome shotgun (WGS) entry which is preliminary data.</text>
</comment>
<keyword evidence="2" id="KW-1185">Reference proteome</keyword>
<sequence length="86" mass="10036">MIEVDFHSHMFVVQDQGRLELKVVLPGRQRYTTMEMKTVLSTISRSFTVESLDGRDKVLPLMLITLHPSIPIRLKMRLRKTQKITV</sequence>
<reference evidence="1" key="1">
    <citation type="submission" date="2020-08" db="EMBL/GenBank/DDBJ databases">
        <title>Multicomponent nature underlies the extraordinary mechanical properties of spider dragline silk.</title>
        <authorList>
            <person name="Kono N."/>
            <person name="Nakamura H."/>
            <person name="Mori M."/>
            <person name="Yoshida Y."/>
            <person name="Ohtoshi R."/>
            <person name="Malay A.D."/>
            <person name="Moran D.A.P."/>
            <person name="Tomita M."/>
            <person name="Numata K."/>
            <person name="Arakawa K."/>
        </authorList>
    </citation>
    <scope>NUCLEOTIDE SEQUENCE</scope>
</reference>
<evidence type="ECO:0000313" key="1">
    <source>
        <dbReference type="EMBL" id="GFY75465.1"/>
    </source>
</evidence>
<protein>
    <submittedName>
        <fullName evidence="1">Uncharacterized protein</fullName>
    </submittedName>
</protein>
<organism evidence="1 2">
    <name type="scientific">Trichonephila inaurata madagascariensis</name>
    <dbReference type="NCBI Taxonomy" id="2747483"/>
    <lineage>
        <taxon>Eukaryota</taxon>
        <taxon>Metazoa</taxon>
        <taxon>Ecdysozoa</taxon>
        <taxon>Arthropoda</taxon>
        <taxon>Chelicerata</taxon>
        <taxon>Arachnida</taxon>
        <taxon>Araneae</taxon>
        <taxon>Araneomorphae</taxon>
        <taxon>Entelegynae</taxon>
        <taxon>Araneoidea</taxon>
        <taxon>Nephilidae</taxon>
        <taxon>Trichonephila</taxon>
        <taxon>Trichonephila inaurata</taxon>
    </lineage>
</organism>
<gene>
    <name evidence="1" type="ORF">TNIN_181371</name>
</gene>
<dbReference type="EMBL" id="BMAV01021411">
    <property type="protein sequence ID" value="GFY75465.1"/>
    <property type="molecule type" value="Genomic_DNA"/>
</dbReference>
<proteinExistence type="predicted"/>